<dbReference type="OrthoDB" id="9023at2157"/>
<name>A0A285P1E4_NATPI</name>
<feature type="region of interest" description="Disordered" evidence="1">
    <location>
        <begin position="29"/>
        <end position="53"/>
    </location>
</feature>
<accession>A0A285P1E4</accession>
<evidence type="ECO:0000313" key="2">
    <source>
        <dbReference type="EMBL" id="SNZ15564.1"/>
    </source>
</evidence>
<evidence type="ECO:0000256" key="1">
    <source>
        <dbReference type="SAM" id="MobiDB-lite"/>
    </source>
</evidence>
<keyword evidence="3" id="KW-1185">Reference proteome</keyword>
<gene>
    <name evidence="2" type="ORF">SAMN06269185_2519</name>
</gene>
<protein>
    <submittedName>
        <fullName evidence="2">Uncharacterized protein</fullName>
    </submittedName>
</protein>
<sequence>MPEQFQCPDCGFVVRTPEYGEAIDLARRHRDRKHGEDADEGSVETHVASVSST</sequence>
<dbReference type="AlphaFoldDB" id="A0A285P1E4"/>
<dbReference type="Proteomes" id="UP000219453">
    <property type="component" value="Unassembled WGS sequence"/>
</dbReference>
<dbReference type="RefSeq" id="WP_179747476.1">
    <property type="nucleotide sequence ID" value="NZ_OBEJ01000003.1"/>
</dbReference>
<proteinExistence type="predicted"/>
<reference evidence="2 3" key="1">
    <citation type="submission" date="2017-09" db="EMBL/GenBank/DDBJ databases">
        <authorList>
            <person name="Ehlers B."/>
            <person name="Leendertz F.H."/>
        </authorList>
    </citation>
    <scope>NUCLEOTIDE SEQUENCE [LARGE SCALE GENOMIC DNA]</scope>
    <source>
        <strain evidence="2 3">DSM 27208</strain>
    </source>
</reference>
<evidence type="ECO:0000313" key="3">
    <source>
        <dbReference type="Proteomes" id="UP000219453"/>
    </source>
</evidence>
<organism evidence="2 3">
    <name type="scientific">Natronoarchaeum philippinense</name>
    <dbReference type="NCBI Taxonomy" id="558529"/>
    <lineage>
        <taxon>Archaea</taxon>
        <taxon>Methanobacteriati</taxon>
        <taxon>Methanobacteriota</taxon>
        <taxon>Stenosarchaea group</taxon>
        <taxon>Halobacteria</taxon>
        <taxon>Halobacteriales</taxon>
        <taxon>Natronoarchaeaceae</taxon>
    </lineage>
</organism>
<dbReference type="EMBL" id="OBEJ01000003">
    <property type="protein sequence ID" value="SNZ15564.1"/>
    <property type="molecule type" value="Genomic_DNA"/>
</dbReference>